<dbReference type="PANTHER" id="PTHR12810:SF0">
    <property type="entry name" value="SMALL RIBOSOMAL SUBUNIT PROTEIN MS29"/>
    <property type="match status" value="1"/>
</dbReference>
<organism evidence="8 9">
    <name type="scientific">Babesia ovis</name>
    <dbReference type="NCBI Taxonomy" id="5869"/>
    <lineage>
        <taxon>Eukaryota</taxon>
        <taxon>Sar</taxon>
        <taxon>Alveolata</taxon>
        <taxon>Apicomplexa</taxon>
        <taxon>Aconoidasida</taxon>
        <taxon>Piroplasmida</taxon>
        <taxon>Babesiidae</taxon>
        <taxon>Babesia</taxon>
    </lineage>
</organism>
<keyword evidence="5" id="KW-0496">Mitochondrion</keyword>
<dbReference type="AlphaFoldDB" id="A0A9W5TEF4"/>
<dbReference type="InterPro" id="IPR019368">
    <property type="entry name" value="Ribosomal_mS29"/>
</dbReference>
<evidence type="ECO:0000256" key="2">
    <source>
        <dbReference type="ARBA" id="ARBA00009863"/>
    </source>
</evidence>
<comment type="subcellular location">
    <subcellularLocation>
        <location evidence="1">Mitochondrion</location>
    </subcellularLocation>
</comment>
<dbReference type="GO" id="GO:0005763">
    <property type="term" value="C:mitochondrial small ribosomal subunit"/>
    <property type="evidence" value="ECO:0007669"/>
    <property type="project" value="TreeGrafter"/>
</dbReference>
<evidence type="ECO:0000256" key="5">
    <source>
        <dbReference type="ARBA" id="ARBA00023128"/>
    </source>
</evidence>
<protein>
    <recommendedName>
        <fullName evidence="7">Small ribosomal subunit protein mS29</fullName>
    </recommendedName>
</protein>
<comment type="caution">
    <text evidence="8">The sequence shown here is derived from an EMBL/GenBank/DDBJ whole genome shotgun (WGS) entry which is preliminary data.</text>
</comment>
<keyword evidence="6" id="KW-0687">Ribonucleoprotein</keyword>
<sequence length="643" mass="73163">MARKAVNFALPKTVEAVRRSLGRRPRVRNTLRSADATHQSADALIKTQYGLTEEAYRDYGVAKGILPAHLADKDVFKLDQASVYTELDSCSVRNIASIAQIKPEKLLETLPEGVCGDVLKDIALLPEGEPLGIVNRKITMEIISQLKQYGETSHNGFIDARGFLLDGKRGVGKSYVLNHVALWARKNGWMVIVEPSPSKYAKEIGSIKRSNAGVYIQSEFAVKFLETLMLGNRDKLEQIQVDLKHYGKISLDGNHIKHTKRMFNSVIEQAVNEELEIFMEEEGADALECEKERLKLWHSYRQQFKIPVLTDVLASPATLAQIAAFGIENETYANQAVYEIFDQLKHQTKFPLLVVVDEYNECFPVSEYLSIKYENTKFNGWIPSYHLAMPKLFSKFDGEEYRKGVKLVATTWTRSKRRNYKPELLGIMPHEVRTVRAFTPKEYANLVYHLQRTQTIYNFPSDKTMYFYMLTGNPIKNNVKYYRRKWFRKQKVAVEALLAFSQSQNEELMFHGFLRSRPLRWVGCERLTYDGDGRCPYRNVDDGNDRMTIGHAYDRHVDDAHVNRLYWVNESDDNDGSREGCHADNDGNGQCHRSLAKMNVNRSACWSGFGDGGDGDVGNHGVNCYDDDDDHGARNCGSSAAAD</sequence>
<comment type="similarity">
    <text evidence="2">Belongs to the mitochondrion-specific ribosomal protein mS29 family.</text>
</comment>
<keyword evidence="9" id="KW-1185">Reference proteome</keyword>
<gene>
    <name evidence="8" type="ORF">BaOVIS_027710</name>
</gene>
<evidence type="ECO:0000256" key="1">
    <source>
        <dbReference type="ARBA" id="ARBA00004173"/>
    </source>
</evidence>
<dbReference type="Pfam" id="PF10236">
    <property type="entry name" value="DAP3"/>
    <property type="match status" value="1"/>
</dbReference>
<dbReference type="EMBL" id="BLIY01000020">
    <property type="protein sequence ID" value="GFE55367.1"/>
    <property type="molecule type" value="Genomic_DNA"/>
</dbReference>
<evidence type="ECO:0000313" key="9">
    <source>
        <dbReference type="Proteomes" id="UP001057455"/>
    </source>
</evidence>
<evidence type="ECO:0000256" key="7">
    <source>
        <dbReference type="ARBA" id="ARBA00035140"/>
    </source>
</evidence>
<keyword evidence="4 8" id="KW-0689">Ribosomal protein</keyword>
<evidence type="ECO:0000313" key="8">
    <source>
        <dbReference type="EMBL" id="GFE55367.1"/>
    </source>
</evidence>
<dbReference type="Proteomes" id="UP001057455">
    <property type="component" value="Unassembled WGS sequence"/>
</dbReference>
<name>A0A9W5TEF4_BABOV</name>
<reference evidence="8" key="1">
    <citation type="submission" date="2019-12" db="EMBL/GenBank/DDBJ databases">
        <title>Genome sequence of Babesia ovis.</title>
        <authorList>
            <person name="Yamagishi J."/>
            <person name="Sevinc F."/>
            <person name="Xuan X."/>
        </authorList>
    </citation>
    <scope>NUCLEOTIDE SEQUENCE</scope>
    <source>
        <strain evidence="8">Selcuk</strain>
    </source>
</reference>
<keyword evidence="3" id="KW-0809">Transit peptide</keyword>
<dbReference type="PANTHER" id="PTHR12810">
    <property type="entry name" value="MITOCHONDRIAL 28S RIBOSOMAL PROTEIN S29"/>
    <property type="match status" value="1"/>
</dbReference>
<evidence type="ECO:0000256" key="4">
    <source>
        <dbReference type="ARBA" id="ARBA00022980"/>
    </source>
</evidence>
<accession>A0A9W5TEF4</accession>
<evidence type="ECO:0000256" key="3">
    <source>
        <dbReference type="ARBA" id="ARBA00022946"/>
    </source>
</evidence>
<dbReference type="GO" id="GO:0003735">
    <property type="term" value="F:structural constituent of ribosome"/>
    <property type="evidence" value="ECO:0007669"/>
    <property type="project" value="TreeGrafter"/>
</dbReference>
<dbReference type="OrthoDB" id="274828at2759"/>
<evidence type="ECO:0000256" key="6">
    <source>
        <dbReference type="ARBA" id="ARBA00023274"/>
    </source>
</evidence>
<proteinExistence type="inferred from homology"/>